<sequence length="43" mass="5033">MQFPGAREIPFSTFDYTCVIYRANLPFMNLFINKFGQKVLLNS</sequence>
<dbReference type="EMBL" id="CM004389">
    <property type="protein sequence ID" value="OAY54682.1"/>
    <property type="molecule type" value="Genomic_DNA"/>
</dbReference>
<accession>A0A2C9W8I6</accession>
<dbReference type="AlphaFoldDB" id="A0A2C9W8I6"/>
<name>A0A2C9W8I6_MANES</name>
<reference evidence="1" key="1">
    <citation type="submission" date="2016-02" db="EMBL/GenBank/DDBJ databases">
        <title>WGS assembly of Manihot esculenta.</title>
        <authorList>
            <person name="Bredeson J.V."/>
            <person name="Prochnik S.E."/>
            <person name="Lyons J.B."/>
            <person name="Schmutz J."/>
            <person name="Grimwood J."/>
            <person name="Vrebalov J."/>
            <person name="Bart R.S."/>
            <person name="Amuge T."/>
            <person name="Ferguson M.E."/>
            <person name="Green R."/>
            <person name="Putnam N."/>
            <person name="Stites J."/>
            <person name="Rounsley S."/>
            <person name="Rokhsar D.S."/>
        </authorList>
    </citation>
    <scope>NUCLEOTIDE SEQUENCE [LARGE SCALE GENOMIC DNA]</scope>
    <source>
        <tissue evidence="1">Leaf</tissue>
    </source>
</reference>
<protein>
    <submittedName>
        <fullName evidence="1">Uncharacterized protein</fullName>
    </submittedName>
</protein>
<organism evidence="1">
    <name type="scientific">Manihot esculenta</name>
    <name type="common">Cassava</name>
    <name type="synonym">Jatropha manihot</name>
    <dbReference type="NCBI Taxonomy" id="3983"/>
    <lineage>
        <taxon>Eukaryota</taxon>
        <taxon>Viridiplantae</taxon>
        <taxon>Streptophyta</taxon>
        <taxon>Embryophyta</taxon>
        <taxon>Tracheophyta</taxon>
        <taxon>Spermatophyta</taxon>
        <taxon>Magnoliopsida</taxon>
        <taxon>eudicotyledons</taxon>
        <taxon>Gunneridae</taxon>
        <taxon>Pentapetalae</taxon>
        <taxon>rosids</taxon>
        <taxon>fabids</taxon>
        <taxon>Malpighiales</taxon>
        <taxon>Euphorbiaceae</taxon>
        <taxon>Crotonoideae</taxon>
        <taxon>Manihoteae</taxon>
        <taxon>Manihot</taxon>
    </lineage>
</organism>
<gene>
    <name evidence="1" type="ORF">MANES_03G094100</name>
</gene>
<proteinExistence type="predicted"/>
<evidence type="ECO:0000313" key="1">
    <source>
        <dbReference type="EMBL" id="OAY54682.1"/>
    </source>
</evidence>